<evidence type="ECO:0000313" key="1">
    <source>
        <dbReference type="EMBL" id="KAD4585560.1"/>
    </source>
</evidence>
<proteinExistence type="predicted"/>
<gene>
    <name evidence="1" type="ORF">E3N88_23161</name>
</gene>
<keyword evidence="2" id="KW-1185">Reference proteome</keyword>
<evidence type="ECO:0000313" key="2">
    <source>
        <dbReference type="Proteomes" id="UP000326396"/>
    </source>
</evidence>
<dbReference type="EMBL" id="SZYD01000012">
    <property type="protein sequence ID" value="KAD4585560.1"/>
    <property type="molecule type" value="Genomic_DNA"/>
</dbReference>
<reference evidence="1 2" key="1">
    <citation type="submission" date="2019-05" db="EMBL/GenBank/DDBJ databases">
        <title>Mikania micrantha, genome provides insights into the molecular mechanism of rapid growth.</title>
        <authorList>
            <person name="Liu B."/>
        </authorList>
    </citation>
    <scope>NUCLEOTIDE SEQUENCE [LARGE SCALE GENOMIC DNA]</scope>
    <source>
        <strain evidence="1">NLD-2019</strain>
        <tissue evidence="1">Leaf</tissue>
    </source>
</reference>
<comment type="caution">
    <text evidence="1">The sequence shown here is derived from an EMBL/GenBank/DDBJ whole genome shotgun (WGS) entry which is preliminary data.</text>
</comment>
<name>A0A5N6NE93_9ASTR</name>
<organism evidence="1 2">
    <name type="scientific">Mikania micrantha</name>
    <name type="common">bitter vine</name>
    <dbReference type="NCBI Taxonomy" id="192012"/>
    <lineage>
        <taxon>Eukaryota</taxon>
        <taxon>Viridiplantae</taxon>
        <taxon>Streptophyta</taxon>
        <taxon>Embryophyta</taxon>
        <taxon>Tracheophyta</taxon>
        <taxon>Spermatophyta</taxon>
        <taxon>Magnoliopsida</taxon>
        <taxon>eudicotyledons</taxon>
        <taxon>Gunneridae</taxon>
        <taxon>Pentapetalae</taxon>
        <taxon>asterids</taxon>
        <taxon>campanulids</taxon>
        <taxon>Asterales</taxon>
        <taxon>Asteraceae</taxon>
        <taxon>Asteroideae</taxon>
        <taxon>Heliantheae alliance</taxon>
        <taxon>Eupatorieae</taxon>
        <taxon>Mikania</taxon>
    </lineage>
</organism>
<sequence>MTVTTYDGMYTRRKMKAGGEHGCRWKMKTDDNHKKGPMSANITPPAIICFMTISNPKRILHHRLPASSSGVSPLEINNQWTSTA</sequence>
<accession>A0A5N6NE93</accession>
<protein>
    <submittedName>
        <fullName evidence="1">Uncharacterized protein</fullName>
    </submittedName>
</protein>
<dbReference type="AlphaFoldDB" id="A0A5N6NE93"/>
<dbReference type="Proteomes" id="UP000326396">
    <property type="component" value="Linkage Group LG2"/>
</dbReference>